<dbReference type="Pfam" id="PF23556">
    <property type="entry name" value="TPR_Vps41"/>
    <property type="match status" value="1"/>
</dbReference>
<dbReference type="OMA" id="NDDDHIT"/>
<dbReference type="Gramene" id="KMS94215">
    <property type="protein sequence ID" value="KMS94215"/>
    <property type="gene ID" value="BVRB_023650"/>
</dbReference>
<dbReference type="Proteomes" id="UP000035740">
    <property type="component" value="Unassembled WGS sequence"/>
</dbReference>
<dbReference type="EMBL" id="KQ095252">
    <property type="protein sequence ID" value="KMS94215.1"/>
    <property type="molecule type" value="Genomic_DNA"/>
</dbReference>
<evidence type="ECO:0000313" key="1">
    <source>
        <dbReference type="EMBL" id="KMS94215.1"/>
    </source>
</evidence>
<feature type="non-terminal residue" evidence="1">
    <location>
        <position position="270"/>
    </location>
</feature>
<dbReference type="AlphaFoldDB" id="A0A0J8DTU8"/>
<gene>
    <name evidence="1" type="ORF">BVRB_023650</name>
</gene>
<reference evidence="1 2" key="1">
    <citation type="journal article" date="2014" name="Nature">
        <title>The genome of the recently domesticated crop plant sugar beet (Beta vulgaris).</title>
        <authorList>
            <person name="Dohm J.C."/>
            <person name="Minoche A.E."/>
            <person name="Holtgrawe D."/>
            <person name="Capella-Gutierrez S."/>
            <person name="Zakrzewski F."/>
            <person name="Tafer H."/>
            <person name="Rupp O."/>
            <person name="Sorensen T.R."/>
            <person name="Stracke R."/>
            <person name="Reinhardt R."/>
            <person name="Goesmann A."/>
            <person name="Kraft T."/>
            <person name="Schulz B."/>
            <person name="Stadler P.F."/>
            <person name="Schmidt T."/>
            <person name="Gabaldon T."/>
            <person name="Lehrach H."/>
            <person name="Weisshaar B."/>
            <person name="Himmelbauer H."/>
        </authorList>
    </citation>
    <scope>NUCLEOTIDE SEQUENCE [LARGE SCALE GENOMIC DNA]</scope>
    <source>
        <tissue evidence="1">Taproot</tissue>
    </source>
</reference>
<organism evidence="1 2">
    <name type="scientific">Beta vulgaris subsp. vulgaris</name>
    <name type="common">Beet</name>
    <dbReference type="NCBI Taxonomy" id="3555"/>
    <lineage>
        <taxon>Eukaryota</taxon>
        <taxon>Viridiplantae</taxon>
        <taxon>Streptophyta</taxon>
        <taxon>Embryophyta</taxon>
        <taxon>Tracheophyta</taxon>
        <taxon>Spermatophyta</taxon>
        <taxon>Magnoliopsida</taxon>
        <taxon>eudicotyledons</taxon>
        <taxon>Gunneridae</taxon>
        <taxon>Pentapetalae</taxon>
        <taxon>Caryophyllales</taxon>
        <taxon>Chenopodiaceae</taxon>
        <taxon>Betoideae</taxon>
        <taxon>Beta</taxon>
    </lineage>
</organism>
<feature type="non-terminal residue" evidence="1">
    <location>
        <position position="1"/>
    </location>
</feature>
<sequence length="270" mass="30072">VVHVLQVVDSVGTLLARFQTSYQIRACVPFDNTTLAVLPGGKELHLLTIHGELRSQIKLNEAAVAIDRALTFVPGIDICILLLYQYDVVVARPRNDDDHITFLLDNSRIEEAAELALNPATNLRKHNVDDIAIMHLTNLLEAGRYDDVTEATPRMLGNNMALWEKWILYIYSAKLLAQTIASVIPCTEPNLLSPVVYNMVLIQVAESDADVLLLLLRKWDSSIYNPEAILKACLSASDEMKSKETFQVSIAVLYEKRLSCSNSLEYSASS</sequence>
<accession>A0A0J8DTU8</accession>
<keyword evidence="2" id="KW-1185">Reference proteome</keyword>
<evidence type="ECO:0000313" key="2">
    <source>
        <dbReference type="Proteomes" id="UP000035740"/>
    </source>
</evidence>
<protein>
    <submittedName>
        <fullName evidence="1">Uncharacterized protein</fullName>
    </submittedName>
</protein>
<name>A0A0J8DTU8_BETVV</name>
<dbReference type="OrthoDB" id="244107at2759"/>
<proteinExistence type="predicted"/>